<keyword evidence="5 8" id="KW-0418">Kinase</keyword>
<dbReference type="EMBL" id="CP014163">
    <property type="protein sequence ID" value="AMB99610.1"/>
    <property type="molecule type" value="Genomic_DNA"/>
</dbReference>
<dbReference type="NCBIfam" id="TIGR00152">
    <property type="entry name" value="dephospho-CoA kinase"/>
    <property type="match status" value="1"/>
</dbReference>
<dbReference type="UniPathway" id="UPA00241">
    <property type="reaction ID" value="UER00356"/>
</dbReference>
<dbReference type="PANTHER" id="PTHR10695">
    <property type="entry name" value="DEPHOSPHO-COA KINASE-RELATED"/>
    <property type="match status" value="1"/>
</dbReference>
<feature type="binding site" evidence="8">
    <location>
        <begin position="12"/>
        <end position="17"/>
    </location>
    <ligand>
        <name>ATP</name>
        <dbReference type="ChEBI" id="CHEBI:30616"/>
    </ligand>
</feature>
<dbReference type="OrthoDB" id="9812943at2"/>
<dbReference type="PANTHER" id="PTHR10695:SF46">
    <property type="entry name" value="BIFUNCTIONAL COENZYME A SYNTHASE-RELATED"/>
    <property type="match status" value="1"/>
</dbReference>
<evidence type="ECO:0000256" key="2">
    <source>
        <dbReference type="ARBA" id="ARBA00022490"/>
    </source>
</evidence>
<dbReference type="Proteomes" id="UP000062260">
    <property type="component" value="Chromosome"/>
</dbReference>
<keyword evidence="6 8" id="KW-0067">ATP-binding</keyword>
<name>A0A120IAZ9_9LACT</name>
<dbReference type="Pfam" id="PF01121">
    <property type="entry name" value="CoaE"/>
    <property type="match status" value="1"/>
</dbReference>
<reference evidence="10 11" key="1">
    <citation type="journal article" date="2016" name="Genome Announc.">
        <title>Complete Genome Sequences of Aerococcus christensenii CCUG 28831T, Aerococcus sanguinicola CCUG 43001T, Aerococcus urinae CCUG 36881T, Aerococcus urinaeequi CCUG 28094T, Aerococcus urinaehominis CCUG 42038 BT, and Aerococcus viridans CCUG 4311T.</title>
        <authorList>
            <person name="Carkaci D."/>
            <person name="Dargis R."/>
            <person name="Nielsen X.C."/>
            <person name="Skovgaard O."/>
            <person name="Fuursted K."/>
            <person name="Christensen J.J."/>
        </authorList>
    </citation>
    <scope>NUCLEOTIDE SEQUENCE [LARGE SCALE GENOMIC DNA]</scope>
    <source>
        <strain evidence="10 11">CCUG42038B</strain>
    </source>
</reference>
<evidence type="ECO:0000313" key="10">
    <source>
        <dbReference type="EMBL" id="AMB99610.1"/>
    </source>
</evidence>
<dbReference type="GO" id="GO:0004140">
    <property type="term" value="F:dephospho-CoA kinase activity"/>
    <property type="evidence" value="ECO:0007669"/>
    <property type="project" value="UniProtKB-UniRule"/>
</dbReference>
<comment type="subcellular location">
    <subcellularLocation>
        <location evidence="8">Cytoplasm</location>
    </subcellularLocation>
</comment>
<evidence type="ECO:0000256" key="1">
    <source>
        <dbReference type="ARBA" id="ARBA00009018"/>
    </source>
</evidence>
<accession>A0A120IAZ9</accession>
<protein>
    <recommendedName>
        <fullName evidence="8 9">Dephospho-CoA kinase</fullName>
        <ecNumber evidence="8 9">2.7.1.24</ecNumber>
    </recommendedName>
    <alternativeName>
        <fullName evidence="8">Dephosphocoenzyme A kinase</fullName>
    </alternativeName>
</protein>
<evidence type="ECO:0000256" key="4">
    <source>
        <dbReference type="ARBA" id="ARBA00022741"/>
    </source>
</evidence>
<evidence type="ECO:0000256" key="5">
    <source>
        <dbReference type="ARBA" id="ARBA00022777"/>
    </source>
</evidence>
<dbReference type="CDD" id="cd02022">
    <property type="entry name" value="DPCK"/>
    <property type="match status" value="1"/>
</dbReference>
<dbReference type="GO" id="GO:0015937">
    <property type="term" value="P:coenzyme A biosynthetic process"/>
    <property type="evidence" value="ECO:0007669"/>
    <property type="project" value="UniProtKB-UniRule"/>
</dbReference>
<evidence type="ECO:0000256" key="3">
    <source>
        <dbReference type="ARBA" id="ARBA00022679"/>
    </source>
</evidence>
<comment type="similarity">
    <text evidence="1 8">Belongs to the CoaE family.</text>
</comment>
<dbReference type="KEGG" id="auh:AWM75_06270"/>
<sequence>MTIVLGLTGSIATGKSSVSEIFKKNGIPVVDADLVARQVVEPGQPGLQAICNQFGSEYIFPNGVLKRKKLGELVFSDYKARQKLDQLLAPFIREALEKERARYLDQGVALLVLDIPLLYEAEYQNLCQAIMLVYVPENLQLERLMARDHLRPNEAFDRMQSQISIERKLNWADIVIDNSGSPAETEQQVEAWLAISGYLGH</sequence>
<evidence type="ECO:0000256" key="6">
    <source>
        <dbReference type="ARBA" id="ARBA00022840"/>
    </source>
</evidence>
<dbReference type="GO" id="GO:0005737">
    <property type="term" value="C:cytoplasm"/>
    <property type="evidence" value="ECO:0007669"/>
    <property type="project" value="UniProtKB-SubCell"/>
</dbReference>
<evidence type="ECO:0000256" key="9">
    <source>
        <dbReference type="NCBIfam" id="TIGR00152"/>
    </source>
</evidence>
<dbReference type="HAMAP" id="MF_00376">
    <property type="entry name" value="Dephospho_CoA_kinase"/>
    <property type="match status" value="1"/>
</dbReference>
<dbReference type="STRING" id="128944.AWM75_06270"/>
<comment type="pathway">
    <text evidence="8">Cofactor biosynthesis; coenzyme A biosynthesis; CoA from (R)-pantothenate: step 5/5.</text>
</comment>
<organism evidence="10 11">
    <name type="scientific">Aerococcus urinaehominis</name>
    <dbReference type="NCBI Taxonomy" id="128944"/>
    <lineage>
        <taxon>Bacteria</taxon>
        <taxon>Bacillati</taxon>
        <taxon>Bacillota</taxon>
        <taxon>Bacilli</taxon>
        <taxon>Lactobacillales</taxon>
        <taxon>Aerococcaceae</taxon>
        <taxon>Aerococcus</taxon>
    </lineage>
</organism>
<keyword evidence="2 8" id="KW-0963">Cytoplasm</keyword>
<comment type="function">
    <text evidence="8">Catalyzes the phosphorylation of the 3'-hydroxyl group of dephosphocoenzyme A to form coenzyme A.</text>
</comment>
<comment type="catalytic activity">
    <reaction evidence="8">
        <text>3'-dephospho-CoA + ATP = ADP + CoA + H(+)</text>
        <dbReference type="Rhea" id="RHEA:18245"/>
        <dbReference type="ChEBI" id="CHEBI:15378"/>
        <dbReference type="ChEBI" id="CHEBI:30616"/>
        <dbReference type="ChEBI" id="CHEBI:57287"/>
        <dbReference type="ChEBI" id="CHEBI:57328"/>
        <dbReference type="ChEBI" id="CHEBI:456216"/>
        <dbReference type="EC" id="2.7.1.24"/>
    </reaction>
</comment>
<keyword evidence="11" id="KW-1185">Reference proteome</keyword>
<reference evidence="11" key="2">
    <citation type="submission" date="2016-01" db="EMBL/GenBank/DDBJ databases">
        <title>Six Aerococcus type strain genome sequencing and assembly using PacBio and Illumina Hiseq.</title>
        <authorList>
            <person name="Carkaci D."/>
            <person name="Dargis R."/>
            <person name="Nielsen X.C."/>
            <person name="Skovgaard O."/>
            <person name="Fuursted K."/>
            <person name="Christensen J.J."/>
        </authorList>
    </citation>
    <scope>NUCLEOTIDE SEQUENCE [LARGE SCALE GENOMIC DNA]</scope>
    <source>
        <strain evidence="11">CCUG42038B</strain>
    </source>
</reference>
<dbReference type="FunFam" id="3.40.50.300:FF:000991">
    <property type="entry name" value="Dephospho-CoA kinase"/>
    <property type="match status" value="1"/>
</dbReference>
<dbReference type="Gene3D" id="3.40.50.300">
    <property type="entry name" value="P-loop containing nucleotide triphosphate hydrolases"/>
    <property type="match status" value="1"/>
</dbReference>
<dbReference type="EC" id="2.7.1.24" evidence="8 9"/>
<evidence type="ECO:0000256" key="8">
    <source>
        <dbReference type="HAMAP-Rule" id="MF_00376"/>
    </source>
</evidence>
<dbReference type="AlphaFoldDB" id="A0A120IAZ9"/>
<evidence type="ECO:0000313" key="11">
    <source>
        <dbReference type="Proteomes" id="UP000062260"/>
    </source>
</evidence>
<keyword evidence="4 8" id="KW-0547">Nucleotide-binding</keyword>
<dbReference type="InterPro" id="IPR001977">
    <property type="entry name" value="Depp_CoAkinase"/>
</dbReference>
<dbReference type="InterPro" id="IPR027417">
    <property type="entry name" value="P-loop_NTPase"/>
</dbReference>
<evidence type="ECO:0000256" key="7">
    <source>
        <dbReference type="ARBA" id="ARBA00022993"/>
    </source>
</evidence>
<gene>
    <name evidence="8" type="primary">coaE</name>
    <name evidence="10" type="ORF">AWM75_06270</name>
</gene>
<dbReference type="GO" id="GO:0005524">
    <property type="term" value="F:ATP binding"/>
    <property type="evidence" value="ECO:0007669"/>
    <property type="project" value="UniProtKB-UniRule"/>
</dbReference>
<dbReference type="SUPFAM" id="SSF52540">
    <property type="entry name" value="P-loop containing nucleoside triphosphate hydrolases"/>
    <property type="match status" value="1"/>
</dbReference>
<keyword evidence="3 8" id="KW-0808">Transferase</keyword>
<keyword evidence="7 8" id="KW-0173">Coenzyme A biosynthesis</keyword>
<proteinExistence type="inferred from homology"/>
<dbReference type="PROSITE" id="PS51219">
    <property type="entry name" value="DPCK"/>
    <property type="match status" value="1"/>
</dbReference>